<name>A0A2P2P8V7_RHIMU</name>
<dbReference type="AlphaFoldDB" id="A0A2P2P8V7"/>
<reference evidence="1" key="1">
    <citation type="submission" date="2018-02" db="EMBL/GenBank/DDBJ databases">
        <title>Rhizophora mucronata_Transcriptome.</title>
        <authorList>
            <person name="Meera S.P."/>
            <person name="Sreeshan A."/>
            <person name="Augustine A."/>
        </authorList>
    </citation>
    <scope>NUCLEOTIDE SEQUENCE</scope>
    <source>
        <tissue evidence="1">Leaf</tissue>
    </source>
</reference>
<protein>
    <submittedName>
        <fullName evidence="1">Uncharacterized protein</fullName>
    </submittedName>
</protein>
<proteinExistence type="predicted"/>
<dbReference type="EMBL" id="GGEC01070643">
    <property type="protein sequence ID" value="MBX51127.1"/>
    <property type="molecule type" value="Transcribed_RNA"/>
</dbReference>
<organism evidence="1">
    <name type="scientific">Rhizophora mucronata</name>
    <name type="common">Asiatic mangrove</name>
    <dbReference type="NCBI Taxonomy" id="61149"/>
    <lineage>
        <taxon>Eukaryota</taxon>
        <taxon>Viridiplantae</taxon>
        <taxon>Streptophyta</taxon>
        <taxon>Embryophyta</taxon>
        <taxon>Tracheophyta</taxon>
        <taxon>Spermatophyta</taxon>
        <taxon>Magnoliopsida</taxon>
        <taxon>eudicotyledons</taxon>
        <taxon>Gunneridae</taxon>
        <taxon>Pentapetalae</taxon>
        <taxon>rosids</taxon>
        <taxon>fabids</taxon>
        <taxon>Malpighiales</taxon>
        <taxon>Rhizophoraceae</taxon>
        <taxon>Rhizophora</taxon>
    </lineage>
</organism>
<sequence length="40" mass="4522">MIIFDHVCLSFLLISDPDLVSFGVCDLLNPAVLFKRKRVS</sequence>
<evidence type="ECO:0000313" key="1">
    <source>
        <dbReference type="EMBL" id="MBX51127.1"/>
    </source>
</evidence>
<accession>A0A2P2P8V7</accession>